<dbReference type="Proteomes" id="UP000181909">
    <property type="component" value="Unassembled WGS sequence"/>
</dbReference>
<accession>A0A1K2C7J0</accession>
<evidence type="ECO:0000313" key="2">
    <source>
        <dbReference type="Proteomes" id="UP000181909"/>
    </source>
</evidence>
<gene>
    <name evidence="1" type="ORF">SAMN02787144_1010104</name>
</gene>
<proteinExistence type="predicted"/>
<sequence>MRLTGMSGPVFLSTSVPRTPVPVDGCAVCAALWQQYRDATDPRRAEFCRSRATDIAVEISRHPHPKRTNR</sequence>
<dbReference type="STRING" id="1893.SAMN02787144_1010104"/>
<dbReference type="AlphaFoldDB" id="A0A1K2C7J0"/>
<evidence type="ECO:0000313" key="1">
    <source>
        <dbReference type="EMBL" id="SFY06835.1"/>
    </source>
</evidence>
<organism evidence="1 2">
    <name type="scientific">Streptomyces atratus</name>
    <dbReference type="NCBI Taxonomy" id="1893"/>
    <lineage>
        <taxon>Bacteria</taxon>
        <taxon>Bacillati</taxon>
        <taxon>Actinomycetota</taxon>
        <taxon>Actinomycetes</taxon>
        <taxon>Kitasatosporales</taxon>
        <taxon>Streptomycetaceae</taxon>
        <taxon>Streptomyces</taxon>
    </lineage>
</organism>
<protein>
    <submittedName>
        <fullName evidence="1">Uncharacterized protein</fullName>
    </submittedName>
</protein>
<name>A0A1K2C7J0_STRAR</name>
<dbReference type="EMBL" id="FPJO01000010">
    <property type="protein sequence ID" value="SFY06835.1"/>
    <property type="molecule type" value="Genomic_DNA"/>
</dbReference>
<reference evidence="1 2" key="1">
    <citation type="submission" date="2016-11" db="EMBL/GenBank/DDBJ databases">
        <authorList>
            <person name="Jaros S."/>
            <person name="Januszkiewicz K."/>
            <person name="Wedrychowicz H."/>
        </authorList>
    </citation>
    <scope>NUCLEOTIDE SEQUENCE [LARGE SCALE GENOMIC DNA]</scope>
    <source>
        <strain evidence="1 2">OK807</strain>
    </source>
</reference>